<dbReference type="OrthoDB" id="263957at2759"/>
<dbReference type="HOGENOM" id="CLU_034007_2_0_1"/>
<evidence type="ECO:0000256" key="7">
    <source>
        <dbReference type="ARBA" id="ARBA00022989"/>
    </source>
</evidence>
<dbReference type="CDD" id="cd17487">
    <property type="entry name" value="MFS_MFSD5_like"/>
    <property type="match status" value="1"/>
</dbReference>
<dbReference type="GO" id="GO:0005886">
    <property type="term" value="C:plasma membrane"/>
    <property type="evidence" value="ECO:0007669"/>
    <property type="project" value="UniProtKB-SubCell"/>
</dbReference>
<dbReference type="Gene3D" id="1.20.1250.20">
    <property type="entry name" value="MFS general substrate transporter like domains"/>
    <property type="match status" value="1"/>
</dbReference>
<dbReference type="GO" id="GO:0005118">
    <property type="term" value="F:sevenless binding"/>
    <property type="evidence" value="ECO:0007669"/>
    <property type="project" value="InterPro"/>
</dbReference>
<feature type="transmembrane region" description="Helical" evidence="12">
    <location>
        <begin position="197"/>
        <end position="218"/>
    </location>
</feature>
<evidence type="ECO:0000256" key="12">
    <source>
        <dbReference type="SAM" id="Phobius"/>
    </source>
</evidence>
<dbReference type="PRINTS" id="PR01223">
    <property type="entry name" value="BRIDEOF7LESS"/>
</dbReference>
<evidence type="ECO:0000313" key="13">
    <source>
        <dbReference type="EMBL" id="KIO25270.1"/>
    </source>
</evidence>
<keyword evidence="6 12" id="KW-0812">Transmembrane</keyword>
<feature type="transmembrane region" description="Helical" evidence="12">
    <location>
        <begin position="288"/>
        <end position="311"/>
    </location>
</feature>
<feature type="transmembrane region" description="Helical" evidence="12">
    <location>
        <begin position="12"/>
        <end position="32"/>
    </location>
</feature>
<keyword evidence="8" id="KW-0406">Ion transport</keyword>
<feature type="transmembrane region" description="Helical" evidence="12">
    <location>
        <begin position="167"/>
        <end position="185"/>
    </location>
</feature>
<keyword evidence="14" id="KW-1185">Reference proteome</keyword>
<comment type="subcellular location">
    <subcellularLocation>
        <location evidence="2">Cell membrane</location>
        <topology evidence="2">Multi-pass membrane protein</topology>
    </subcellularLocation>
</comment>
<evidence type="ECO:0000256" key="9">
    <source>
        <dbReference type="ARBA" id="ARBA00023136"/>
    </source>
</evidence>
<accession>A0A0C3Q703</accession>
<feature type="transmembrane region" description="Helical" evidence="12">
    <location>
        <begin position="422"/>
        <end position="443"/>
    </location>
</feature>
<sequence length="486" mass="52851">MLPPYPPPDFYQVQLTVLAVFCAVAIVVERYVGWQKKKASGEANAPKVEERALLDGSASSLVGTGKDVFAALRSNYLLVYGIVMGADWLQGPYVYSLYREQYGYSERVVGFLFVTGFTAAGFSGPFVGVWADKFGRKRICLWFCVAYAFACLCTLSSWIPILFAGRLVSGFATAILFSCFETWVVSASQSAGVSQAGLSTILGDAMLINGIAASVAGVVSNQLVAQVKTFTSPFMLSGVLLVASWFMIRKLWTENYGAQDASVGVGKWDILQLGRLRQAIDIVRRDPALLVLGLRQTCFEGSMYIFVFLWVPSMQEASPPNAQLPLGYIFSAFMVSMMLGSVVYTSVVSHSLPRSDAPLVLHAKLASLNCLVASLALAISFSTSLPQTRFWSFCLFEACVGVYYPVQGMLKGSMISNDHRATLAALFRVPLNIFVTGIMLTGISENRQVVFSACSLVLAFSSLMTTFVIVPRTVTMSENPPLPRPA</sequence>
<keyword evidence="7 12" id="KW-1133">Transmembrane helix</keyword>
<evidence type="ECO:0000256" key="6">
    <source>
        <dbReference type="ARBA" id="ARBA00022692"/>
    </source>
</evidence>
<feature type="transmembrane region" description="Helical" evidence="12">
    <location>
        <begin position="359"/>
        <end position="384"/>
    </location>
</feature>
<dbReference type="PANTHER" id="PTHR23516:SF1">
    <property type="entry name" value="MOLYBDATE-ANION TRANSPORTER"/>
    <property type="match status" value="1"/>
</dbReference>
<dbReference type="GO" id="GO:0015098">
    <property type="term" value="F:molybdate ion transmembrane transporter activity"/>
    <property type="evidence" value="ECO:0007669"/>
    <property type="project" value="InterPro"/>
</dbReference>
<gene>
    <name evidence="13" type="ORF">M407DRAFT_75927</name>
</gene>
<dbReference type="Proteomes" id="UP000054248">
    <property type="component" value="Unassembled WGS sequence"/>
</dbReference>
<feature type="transmembrane region" description="Helical" evidence="12">
    <location>
        <begin position="76"/>
        <end position="96"/>
    </location>
</feature>
<feature type="transmembrane region" description="Helical" evidence="12">
    <location>
        <begin position="326"/>
        <end position="347"/>
    </location>
</feature>
<evidence type="ECO:0000256" key="11">
    <source>
        <dbReference type="ARBA" id="ARBA00032555"/>
    </source>
</evidence>
<evidence type="ECO:0000256" key="10">
    <source>
        <dbReference type="ARBA" id="ARBA00030646"/>
    </source>
</evidence>
<proteinExistence type="predicted"/>
<feature type="transmembrane region" description="Helical" evidence="12">
    <location>
        <begin position="230"/>
        <end position="248"/>
    </location>
</feature>
<reference evidence="13 14" key="1">
    <citation type="submission" date="2014-04" db="EMBL/GenBank/DDBJ databases">
        <authorList>
            <consortium name="DOE Joint Genome Institute"/>
            <person name="Kuo A."/>
            <person name="Girlanda M."/>
            <person name="Perotto S."/>
            <person name="Kohler A."/>
            <person name="Nagy L.G."/>
            <person name="Floudas D."/>
            <person name="Copeland A."/>
            <person name="Barry K.W."/>
            <person name="Cichocki N."/>
            <person name="Veneault-Fourrey C."/>
            <person name="LaButti K."/>
            <person name="Lindquist E.A."/>
            <person name="Lipzen A."/>
            <person name="Lundell T."/>
            <person name="Morin E."/>
            <person name="Murat C."/>
            <person name="Sun H."/>
            <person name="Tunlid A."/>
            <person name="Henrissat B."/>
            <person name="Grigoriev I.V."/>
            <person name="Hibbett D.S."/>
            <person name="Martin F."/>
            <person name="Nordberg H.P."/>
            <person name="Cantor M.N."/>
            <person name="Hua S.X."/>
        </authorList>
    </citation>
    <scope>NUCLEOTIDE SEQUENCE [LARGE SCALE GENOMIC DNA]</scope>
    <source>
        <strain evidence="13 14">MUT 4182</strain>
    </source>
</reference>
<evidence type="ECO:0000256" key="3">
    <source>
        <dbReference type="ARBA" id="ARBA00021242"/>
    </source>
</evidence>
<dbReference type="InterPro" id="IPR008509">
    <property type="entry name" value="MOT2/MFSD5"/>
</dbReference>
<feature type="transmembrane region" description="Helical" evidence="12">
    <location>
        <begin position="449"/>
        <end position="470"/>
    </location>
</feature>
<organism evidence="13 14">
    <name type="scientific">Tulasnella calospora MUT 4182</name>
    <dbReference type="NCBI Taxonomy" id="1051891"/>
    <lineage>
        <taxon>Eukaryota</taxon>
        <taxon>Fungi</taxon>
        <taxon>Dikarya</taxon>
        <taxon>Basidiomycota</taxon>
        <taxon>Agaricomycotina</taxon>
        <taxon>Agaricomycetes</taxon>
        <taxon>Cantharellales</taxon>
        <taxon>Tulasnellaceae</taxon>
        <taxon>Tulasnella</taxon>
    </lineage>
</organism>
<evidence type="ECO:0000256" key="8">
    <source>
        <dbReference type="ARBA" id="ARBA00023065"/>
    </source>
</evidence>
<evidence type="ECO:0000256" key="1">
    <source>
        <dbReference type="ARBA" id="ARBA00003019"/>
    </source>
</evidence>
<reference evidence="14" key="2">
    <citation type="submission" date="2015-01" db="EMBL/GenBank/DDBJ databases">
        <title>Evolutionary Origins and Diversification of the Mycorrhizal Mutualists.</title>
        <authorList>
            <consortium name="DOE Joint Genome Institute"/>
            <consortium name="Mycorrhizal Genomics Consortium"/>
            <person name="Kohler A."/>
            <person name="Kuo A."/>
            <person name="Nagy L.G."/>
            <person name="Floudas D."/>
            <person name="Copeland A."/>
            <person name="Barry K.W."/>
            <person name="Cichocki N."/>
            <person name="Veneault-Fourrey C."/>
            <person name="LaButti K."/>
            <person name="Lindquist E.A."/>
            <person name="Lipzen A."/>
            <person name="Lundell T."/>
            <person name="Morin E."/>
            <person name="Murat C."/>
            <person name="Riley R."/>
            <person name="Ohm R."/>
            <person name="Sun H."/>
            <person name="Tunlid A."/>
            <person name="Henrissat B."/>
            <person name="Grigoriev I.V."/>
            <person name="Hibbett D.S."/>
            <person name="Martin F."/>
        </authorList>
    </citation>
    <scope>NUCLEOTIDE SEQUENCE [LARGE SCALE GENOMIC DNA]</scope>
    <source>
        <strain evidence="14">MUT 4182</strain>
    </source>
</reference>
<evidence type="ECO:0000313" key="14">
    <source>
        <dbReference type="Proteomes" id="UP000054248"/>
    </source>
</evidence>
<dbReference type="Pfam" id="PF05631">
    <property type="entry name" value="MFS_5"/>
    <property type="match status" value="1"/>
</dbReference>
<dbReference type="EMBL" id="KN823045">
    <property type="protein sequence ID" value="KIO25270.1"/>
    <property type="molecule type" value="Genomic_DNA"/>
</dbReference>
<evidence type="ECO:0000256" key="4">
    <source>
        <dbReference type="ARBA" id="ARBA00022448"/>
    </source>
</evidence>
<keyword evidence="9 12" id="KW-0472">Membrane</keyword>
<evidence type="ECO:0000256" key="5">
    <source>
        <dbReference type="ARBA" id="ARBA00022475"/>
    </source>
</evidence>
<feature type="transmembrane region" description="Helical" evidence="12">
    <location>
        <begin position="108"/>
        <end position="127"/>
    </location>
</feature>
<dbReference type="GO" id="GO:0006811">
    <property type="term" value="P:monoatomic ion transport"/>
    <property type="evidence" value="ECO:0007669"/>
    <property type="project" value="UniProtKB-KW"/>
</dbReference>
<name>A0A0C3Q703_9AGAM</name>
<feature type="transmembrane region" description="Helical" evidence="12">
    <location>
        <begin position="139"/>
        <end position="161"/>
    </location>
</feature>
<keyword evidence="4" id="KW-0813">Transport</keyword>
<keyword evidence="5" id="KW-1003">Cell membrane</keyword>
<evidence type="ECO:0000256" key="2">
    <source>
        <dbReference type="ARBA" id="ARBA00004651"/>
    </source>
</evidence>
<dbReference type="InterPro" id="IPR036259">
    <property type="entry name" value="MFS_trans_sf"/>
</dbReference>
<dbReference type="InterPro" id="IPR002956">
    <property type="entry name" value="Bride_of_7less"/>
</dbReference>
<dbReference type="STRING" id="1051891.A0A0C3Q703"/>
<dbReference type="SUPFAM" id="SSF103473">
    <property type="entry name" value="MFS general substrate transporter"/>
    <property type="match status" value="1"/>
</dbReference>
<protein>
    <recommendedName>
        <fullName evidence="3">Molybdate-anion transporter</fullName>
    </recommendedName>
    <alternativeName>
        <fullName evidence="10">Major facilitator superfamily domain-containing protein 5</fullName>
    </alternativeName>
    <alternativeName>
        <fullName evidence="11">Molybdate transporter 2 homolog</fullName>
    </alternativeName>
</protein>
<dbReference type="PANTHER" id="PTHR23516">
    <property type="entry name" value="SAM (S-ADENOSYL METHIONINE) TRANSPORTER"/>
    <property type="match status" value="1"/>
</dbReference>
<comment type="function">
    <text evidence="1">Mediates high-affinity intracellular uptake of the rare oligo-element molybdenum.</text>
</comment>
<dbReference type="AlphaFoldDB" id="A0A0C3Q703"/>